<accession>A0A423VPM9</accession>
<dbReference type="EMBL" id="LKEA01000047">
    <property type="protein sequence ID" value="ROV92976.1"/>
    <property type="molecule type" value="Genomic_DNA"/>
</dbReference>
<feature type="compositionally biased region" description="Polar residues" evidence="1">
    <location>
        <begin position="306"/>
        <end position="322"/>
    </location>
</feature>
<sequence>MDTYLLKAAVHYALSANQHTATLVDDFVQNASFTNEGLDPLMYELFDLRTPLARLGDSDLVIPTRLHPPILAVVRGCGDALARVDAILCECADDSMQDASWAVKGPEVRELMNGLQTSRRALQLATEVVSLAAAKDVGADAETFTTYLDQDTSRVLALIRRTLQQVQESENKEPLNLTLRQSLDDIRLYVQSLCRFPTREEVRPKSPSATTAEPLVDEYNEDASTVATSVLNPKPASPEVEAPKLRLGSGLRPAKRLTNAFTRWSLTSTRKPHAASTLTPTVSPFSQPLSGLSSPKMQADDDEFSIASSAPQASTTSRQASHTSHRSQNSLRSSTSSQVSRVVSASSVPLGLFPPMLPLRNPRRSTLTSMDESVALIPSPPTPLDSNFSTPPAIFDQASIAGSAVSYSSEKHGSGGTISLPFFAVSPPDKIYIDPSDVHVPFHHQQREIPAAIGLVRTKLLPFNEKGSGNAVTVFHIDTSPASYILASKHGDKTIKIHGLPQSNLQSTMKINFYVNMQPRSRDFFVASHSILSETSALVAVASGFGHNLEIWNWARKKRLQSIESAYRWASAPIDIYETAFPPLACYRDTADAIDLYPVIKDSSSTDTKGSNKKPFAPGTGILIIRSTSGRSCWASTTPARSSSSRTLSYVDGVGAEHEPSKTELKALSVLHA</sequence>
<dbReference type="STRING" id="356882.A0A423VPM9"/>
<reference evidence="2 3" key="1">
    <citation type="submission" date="2015-09" db="EMBL/GenBank/DDBJ databases">
        <title>Host preference determinants of Valsa canker pathogens revealed by comparative genomics.</title>
        <authorList>
            <person name="Yin Z."/>
            <person name="Huang L."/>
        </authorList>
    </citation>
    <scope>NUCLEOTIDE SEQUENCE [LARGE SCALE GENOMIC DNA]</scope>
    <source>
        <strain evidence="2 3">03-1</strain>
    </source>
</reference>
<dbReference type="OrthoDB" id="5242786at2759"/>
<feature type="region of interest" description="Disordered" evidence="1">
    <location>
        <begin position="229"/>
        <end position="251"/>
    </location>
</feature>
<gene>
    <name evidence="2" type="ORF">VMCG_08974</name>
</gene>
<protein>
    <recommendedName>
        <fullName evidence="4">NACHT-NTPase and P-loop NTPases N-terminal domain-containing protein</fullName>
    </recommendedName>
</protein>
<evidence type="ECO:0008006" key="4">
    <source>
        <dbReference type="Google" id="ProtNLM"/>
    </source>
</evidence>
<feature type="compositionally biased region" description="Polar residues" evidence="1">
    <location>
        <begin position="276"/>
        <end position="296"/>
    </location>
</feature>
<proteinExistence type="predicted"/>
<feature type="compositionally biased region" description="Low complexity" evidence="1">
    <location>
        <begin position="326"/>
        <end position="340"/>
    </location>
</feature>
<evidence type="ECO:0000256" key="1">
    <source>
        <dbReference type="SAM" id="MobiDB-lite"/>
    </source>
</evidence>
<dbReference type="Proteomes" id="UP000283895">
    <property type="component" value="Unassembled WGS sequence"/>
</dbReference>
<feature type="region of interest" description="Disordered" evidence="1">
    <location>
        <begin position="268"/>
        <end position="340"/>
    </location>
</feature>
<dbReference type="AlphaFoldDB" id="A0A423VPM9"/>
<name>A0A423VPM9_9PEZI</name>
<evidence type="ECO:0000313" key="3">
    <source>
        <dbReference type="Proteomes" id="UP000283895"/>
    </source>
</evidence>
<comment type="caution">
    <text evidence="2">The sequence shown here is derived from an EMBL/GenBank/DDBJ whole genome shotgun (WGS) entry which is preliminary data.</text>
</comment>
<keyword evidence="3" id="KW-1185">Reference proteome</keyword>
<organism evidence="2 3">
    <name type="scientific">Cytospora schulzeri</name>
    <dbReference type="NCBI Taxonomy" id="448051"/>
    <lineage>
        <taxon>Eukaryota</taxon>
        <taxon>Fungi</taxon>
        <taxon>Dikarya</taxon>
        <taxon>Ascomycota</taxon>
        <taxon>Pezizomycotina</taxon>
        <taxon>Sordariomycetes</taxon>
        <taxon>Sordariomycetidae</taxon>
        <taxon>Diaporthales</taxon>
        <taxon>Cytosporaceae</taxon>
        <taxon>Cytospora</taxon>
    </lineage>
</organism>
<evidence type="ECO:0000313" key="2">
    <source>
        <dbReference type="EMBL" id="ROV92976.1"/>
    </source>
</evidence>